<dbReference type="GO" id="GO:0020037">
    <property type="term" value="F:heme binding"/>
    <property type="evidence" value="ECO:0007669"/>
    <property type="project" value="InterPro"/>
</dbReference>
<keyword evidence="8" id="KW-0472">Membrane</keyword>
<dbReference type="Proteomes" id="UP000824469">
    <property type="component" value="Unassembled WGS sequence"/>
</dbReference>
<comment type="caution">
    <text evidence="9">The sequence shown here is derived from an EMBL/GenBank/DDBJ whole genome shotgun (WGS) entry which is preliminary data.</text>
</comment>
<keyword evidence="3" id="KW-0349">Heme</keyword>
<gene>
    <name evidence="9" type="ORF">KI387_010542</name>
</gene>
<dbReference type="EMBL" id="JAHRHJ020000008">
    <property type="protein sequence ID" value="KAH9306138.1"/>
    <property type="molecule type" value="Genomic_DNA"/>
</dbReference>
<dbReference type="GO" id="GO:0016705">
    <property type="term" value="F:oxidoreductase activity, acting on paired donors, with incorporation or reduction of molecular oxygen"/>
    <property type="evidence" value="ECO:0007669"/>
    <property type="project" value="InterPro"/>
</dbReference>
<name>A0AA38KFK1_TAXCH</name>
<dbReference type="Gene3D" id="1.10.630.10">
    <property type="entry name" value="Cytochrome P450"/>
    <property type="match status" value="1"/>
</dbReference>
<keyword evidence="4" id="KW-0479">Metal-binding</keyword>
<evidence type="ECO:0000256" key="6">
    <source>
        <dbReference type="ARBA" id="ARBA00023004"/>
    </source>
</evidence>
<comment type="pathway">
    <text evidence="1">Alkaloid biosynthesis.</text>
</comment>
<comment type="similarity">
    <text evidence="2">Belongs to the cytochrome P450 family.</text>
</comment>
<evidence type="ECO:0000313" key="9">
    <source>
        <dbReference type="EMBL" id="KAH9306138.1"/>
    </source>
</evidence>
<keyword evidence="8" id="KW-1133">Transmembrane helix</keyword>
<dbReference type="SUPFAM" id="SSF48264">
    <property type="entry name" value="Cytochrome P450"/>
    <property type="match status" value="1"/>
</dbReference>
<dbReference type="Pfam" id="PF00067">
    <property type="entry name" value="p450"/>
    <property type="match status" value="1"/>
</dbReference>
<proteinExistence type="inferred from homology"/>
<reference evidence="9 10" key="1">
    <citation type="journal article" date="2021" name="Nat. Plants">
        <title>The Taxus genome provides insights into paclitaxel biosynthesis.</title>
        <authorList>
            <person name="Xiong X."/>
            <person name="Gou J."/>
            <person name="Liao Q."/>
            <person name="Li Y."/>
            <person name="Zhou Q."/>
            <person name="Bi G."/>
            <person name="Li C."/>
            <person name="Du R."/>
            <person name="Wang X."/>
            <person name="Sun T."/>
            <person name="Guo L."/>
            <person name="Liang H."/>
            <person name="Lu P."/>
            <person name="Wu Y."/>
            <person name="Zhang Z."/>
            <person name="Ro D.K."/>
            <person name="Shang Y."/>
            <person name="Huang S."/>
            <person name="Yan J."/>
        </authorList>
    </citation>
    <scope>NUCLEOTIDE SEQUENCE [LARGE SCALE GENOMIC DNA]</scope>
    <source>
        <strain evidence="9">Ta-2019</strain>
    </source>
</reference>
<dbReference type="PANTHER" id="PTHR24286">
    <property type="entry name" value="CYTOCHROME P450 26"/>
    <property type="match status" value="1"/>
</dbReference>
<keyword evidence="10" id="KW-1185">Reference proteome</keyword>
<feature type="non-terminal residue" evidence="9">
    <location>
        <position position="1"/>
    </location>
</feature>
<evidence type="ECO:0000256" key="7">
    <source>
        <dbReference type="ARBA" id="ARBA00023033"/>
    </source>
</evidence>
<sequence length="397" mass="45120">MIQMDTFNFLTSRGPLFGQVIHLDSSPVILSLILAIILLLLFRFQLRSSAKLPPGNLGFPLIGETIQFLRALRSETPQTFFDERVKKFGNVFKTSLMGDRAVVLCGPAGNRLLLSNENKLVQMIAPESFKNLIGQNSIVAKRGEEHRNLRAALTRFLNPLALQSYTGKMSSEIQRHLNEKWKTKDEVKALPLIKSLLFSIASSLFFDINDEQEQERLHRLLETILVGTMSLPLDLPGTRFRKAVKARSKLDEILSSVIKRRRKDMHLGIASSNQDLLSVFLTFKDESGNPLTDNDILDNFSAMLNASFDSTVSPIASMLHLLSRNPDCYEKIVQEQLEILNNIKDGEEINWKDLKAMKYTWQAVQETLRMFPPVFAMFRKAIVDIDYDGYTIPKGWT</sequence>
<evidence type="ECO:0000256" key="8">
    <source>
        <dbReference type="SAM" id="Phobius"/>
    </source>
</evidence>
<evidence type="ECO:0008006" key="11">
    <source>
        <dbReference type="Google" id="ProtNLM"/>
    </source>
</evidence>
<evidence type="ECO:0000256" key="2">
    <source>
        <dbReference type="ARBA" id="ARBA00010617"/>
    </source>
</evidence>
<accession>A0AA38KFK1</accession>
<protein>
    <recommendedName>
        <fullName evidence="11">Cytochrome P450</fullName>
    </recommendedName>
</protein>
<dbReference type="InterPro" id="IPR036396">
    <property type="entry name" value="Cyt_P450_sf"/>
</dbReference>
<keyword evidence="8" id="KW-0812">Transmembrane</keyword>
<dbReference type="GO" id="GO:0005506">
    <property type="term" value="F:iron ion binding"/>
    <property type="evidence" value="ECO:0007669"/>
    <property type="project" value="InterPro"/>
</dbReference>
<keyword evidence="6" id="KW-0408">Iron</keyword>
<dbReference type="OMA" id="VFAMFRK"/>
<evidence type="ECO:0000256" key="4">
    <source>
        <dbReference type="ARBA" id="ARBA00022723"/>
    </source>
</evidence>
<evidence type="ECO:0000256" key="3">
    <source>
        <dbReference type="ARBA" id="ARBA00022617"/>
    </source>
</evidence>
<keyword evidence="7" id="KW-0503">Monooxygenase</keyword>
<evidence type="ECO:0000256" key="1">
    <source>
        <dbReference type="ARBA" id="ARBA00004913"/>
    </source>
</evidence>
<dbReference type="AlphaFoldDB" id="A0AA38KFK1"/>
<evidence type="ECO:0000313" key="10">
    <source>
        <dbReference type="Proteomes" id="UP000824469"/>
    </source>
</evidence>
<organism evidence="9 10">
    <name type="scientific">Taxus chinensis</name>
    <name type="common">Chinese yew</name>
    <name type="synonym">Taxus wallichiana var. chinensis</name>
    <dbReference type="NCBI Taxonomy" id="29808"/>
    <lineage>
        <taxon>Eukaryota</taxon>
        <taxon>Viridiplantae</taxon>
        <taxon>Streptophyta</taxon>
        <taxon>Embryophyta</taxon>
        <taxon>Tracheophyta</taxon>
        <taxon>Spermatophyta</taxon>
        <taxon>Pinopsida</taxon>
        <taxon>Pinidae</taxon>
        <taxon>Conifers II</taxon>
        <taxon>Cupressales</taxon>
        <taxon>Taxaceae</taxon>
        <taxon>Taxus</taxon>
    </lineage>
</organism>
<evidence type="ECO:0000256" key="5">
    <source>
        <dbReference type="ARBA" id="ARBA00023002"/>
    </source>
</evidence>
<keyword evidence="5" id="KW-0560">Oxidoreductase</keyword>
<dbReference type="InterPro" id="IPR001128">
    <property type="entry name" value="Cyt_P450"/>
</dbReference>
<dbReference type="GO" id="GO:0004497">
    <property type="term" value="F:monooxygenase activity"/>
    <property type="evidence" value="ECO:0007669"/>
    <property type="project" value="UniProtKB-KW"/>
</dbReference>
<feature type="transmembrane region" description="Helical" evidence="8">
    <location>
        <begin position="20"/>
        <end position="42"/>
    </location>
</feature>
<dbReference type="PANTHER" id="PTHR24286:SF384">
    <property type="entry name" value="P450, PUTATIVE (EUROFUNG)-RELATED"/>
    <property type="match status" value="1"/>
</dbReference>
<dbReference type="GO" id="GO:0016125">
    <property type="term" value="P:sterol metabolic process"/>
    <property type="evidence" value="ECO:0007669"/>
    <property type="project" value="TreeGrafter"/>
</dbReference>